<reference evidence="1" key="1">
    <citation type="submission" date="2015-07" db="EMBL/GenBank/DDBJ databases">
        <title>MeaNS - Measles Nucleotide Surveillance Program.</title>
        <authorList>
            <person name="Tran T."/>
            <person name="Druce J."/>
        </authorList>
    </citation>
    <scope>NUCLEOTIDE SEQUENCE</scope>
    <source>
        <strain evidence="1">UCB-OBI-ISO-001</strain>
        <tissue evidence="1">Gonad</tissue>
    </source>
</reference>
<proteinExistence type="predicted"/>
<sequence>MFFFQMTELINCIKTGHVQYIFHLLGDKTSKVYSARDKIRCIIYLQMSVYIFAYVRMRNVCGLTCVFACTCIKVDN</sequence>
<evidence type="ECO:0000313" key="1">
    <source>
        <dbReference type="EMBL" id="KOF97145.1"/>
    </source>
</evidence>
<accession>A0A0L8I812</accession>
<dbReference type="AlphaFoldDB" id="A0A0L8I812"/>
<organism evidence="1">
    <name type="scientific">Octopus bimaculoides</name>
    <name type="common">California two-spotted octopus</name>
    <dbReference type="NCBI Taxonomy" id="37653"/>
    <lineage>
        <taxon>Eukaryota</taxon>
        <taxon>Metazoa</taxon>
        <taxon>Spiralia</taxon>
        <taxon>Lophotrochozoa</taxon>
        <taxon>Mollusca</taxon>
        <taxon>Cephalopoda</taxon>
        <taxon>Coleoidea</taxon>
        <taxon>Octopodiformes</taxon>
        <taxon>Octopoda</taxon>
        <taxon>Incirrata</taxon>
        <taxon>Octopodidae</taxon>
        <taxon>Octopus</taxon>
    </lineage>
</organism>
<name>A0A0L8I812_OCTBM</name>
<gene>
    <name evidence="1" type="ORF">OCBIM_22031105mg</name>
</gene>
<dbReference type="EMBL" id="KQ416385">
    <property type="protein sequence ID" value="KOF97145.1"/>
    <property type="molecule type" value="Genomic_DNA"/>
</dbReference>
<protein>
    <submittedName>
        <fullName evidence="1">Uncharacterized protein</fullName>
    </submittedName>
</protein>